<feature type="compositionally biased region" description="Basic and acidic residues" evidence="1">
    <location>
        <begin position="1"/>
        <end position="14"/>
    </location>
</feature>
<feature type="region of interest" description="Disordered" evidence="1">
    <location>
        <begin position="63"/>
        <end position="85"/>
    </location>
</feature>
<name>A0A1I7VPQ2_LOALO</name>
<feature type="compositionally biased region" description="Polar residues" evidence="1">
    <location>
        <begin position="15"/>
        <end position="29"/>
    </location>
</feature>
<feature type="compositionally biased region" description="Low complexity" evidence="1">
    <location>
        <begin position="70"/>
        <end position="85"/>
    </location>
</feature>
<dbReference type="Proteomes" id="UP000095285">
    <property type="component" value="Unassembled WGS sequence"/>
</dbReference>
<reference evidence="2" key="1">
    <citation type="submission" date="2012-04" db="EMBL/GenBank/DDBJ databases">
        <title>The Genome Sequence of Loa loa.</title>
        <authorList>
            <consortium name="The Broad Institute Genome Sequencing Platform"/>
            <consortium name="Broad Institute Genome Sequencing Center for Infectious Disease"/>
            <person name="Nutman T.B."/>
            <person name="Fink D.L."/>
            <person name="Russ C."/>
            <person name="Young S."/>
            <person name="Zeng Q."/>
            <person name="Gargeya S."/>
            <person name="Alvarado L."/>
            <person name="Berlin A."/>
            <person name="Chapman S.B."/>
            <person name="Chen Z."/>
            <person name="Freedman E."/>
            <person name="Gellesch M."/>
            <person name="Goldberg J."/>
            <person name="Griggs A."/>
            <person name="Gujja S."/>
            <person name="Heilman E.R."/>
            <person name="Heiman D."/>
            <person name="Howarth C."/>
            <person name="Mehta T."/>
            <person name="Neiman D."/>
            <person name="Pearson M."/>
            <person name="Roberts A."/>
            <person name="Saif S."/>
            <person name="Shea T."/>
            <person name="Shenoy N."/>
            <person name="Sisk P."/>
            <person name="Stolte C."/>
            <person name="Sykes S."/>
            <person name="White J."/>
            <person name="Yandava C."/>
            <person name="Haas B."/>
            <person name="Henn M.R."/>
            <person name="Nusbaum C."/>
            <person name="Birren B."/>
        </authorList>
    </citation>
    <scope>NUCLEOTIDE SEQUENCE [LARGE SCALE GENOMIC DNA]</scope>
</reference>
<dbReference type="AlphaFoldDB" id="A0A1I7VPQ2"/>
<sequence length="589" mass="67754">MMKTSMEETGKPKNESVTVPNAFKDTSNHYGASKDKIERILRILKNEHIVSIARSIDSISDLSQRSAHPSLSDSSSTKSLDITSSSQLPPTYDIVGDKRLQELETEKVWSDDEMEWFRQGILTSMKMDSTPFCNIQGPVYVELKRNISRDKENNFVINEKIEIIGEGHYNDRRVFATIEPLMTRHAHRQDDDVLAETRQIVTLRENAIIIESQSRFAVCQRKMEMLHFEVIESEKTTEIMEDDSEFEEMMKKIVKLKNEPSNGQKAVYSLIGPINIRCDQEIHTRPNSKLLHIYETIKLRANENENDPKEELLLSTRNTLTKQFDSSPCRCLQRVFVGKDVIQIVRGIRIRNENDGAKVTNQEQFAVEELYRFLSEQKLEKNLKRESKDDVLKSLSEFQIQNSFSDKQKQISAAINKKTEKIPECNIAGPVLVDTTEYYLRTKVGMVTTHEIIKIYGQSEINNERILATLIPVSKNSRGQKDLELIPKTTSVADIGDGFVQIRICRLFKTPDSITITMRKNAQRYALYGPINIKLKQRIRYRTSEAYSLREELELRCANAKSKANKVTNFLVNLQKMNCGLKVNNTMNL</sequence>
<reference evidence="3" key="2">
    <citation type="submission" date="2016-11" db="UniProtKB">
        <authorList>
            <consortium name="WormBaseParasite"/>
        </authorList>
    </citation>
    <scope>IDENTIFICATION</scope>
</reference>
<keyword evidence="2" id="KW-1185">Reference proteome</keyword>
<protein>
    <submittedName>
        <fullName evidence="3">RNA helicase</fullName>
    </submittedName>
</protein>
<accession>A0A1I7VPQ2</accession>
<evidence type="ECO:0000256" key="1">
    <source>
        <dbReference type="SAM" id="MobiDB-lite"/>
    </source>
</evidence>
<evidence type="ECO:0000313" key="2">
    <source>
        <dbReference type="Proteomes" id="UP000095285"/>
    </source>
</evidence>
<evidence type="ECO:0000313" key="3">
    <source>
        <dbReference type="WBParaSite" id="EN70_4901"/>
    </source>
</evidence>
<proteinExistence type="predicted"/>
<feature type="region of interest" description="Disordered" evidence="1">
    <location>
        <begin position="1"/>
        <end position="29"/>
    </location>
</feature>
<dbReference type="WBParaSite" id="EN70_4901">
    <property type="protein sequence ID" value="EN70_4901"/>
    <property type="gene ID" value="EN70_4901"/>
</dbReference>
<organism evidence="2 3">
    <name type="scientific">Loa loa</name>
    <name type="common">Eye worm</name>
    <name type="synonym">Filaria loa</name>
    <dbReference type="NCBI Taxonomy" id="7209"/>
    <lineage>
        <taxon>Eukaryota</taxon>
        <taxon>Metazoa</taxon>
        <taxon>Ecdysozoa</taxon>
        <taxon>Nematoda</taxon>
        <taxon>Chromadorea</taxon>
        <taxon>Rhabditida</taxon>
        <taxon>Spirurina</taxon>
        <taxon>Spiruromorpha</taxon>
        <taxon>Filarioidea</taxon>
        <taxon>Onchocercidae</taxon>
        <taxon>Loa</taxon>
    </lineage>
</organism>